<dbReference type="InParanoid" id="A9UYN9"/>
<dbReference type="InterPro" id="IPR000863">
    <property type="entry name" value="Sulfotransferase_dom"/>
</dbReference>
<evidence type="ECO:0000313" key="7">
    <source>
        <dbReference type="Proteomes" id="UP000001357"/>
    </source>
</evidence>
<name>A9UYN9_MONBE</name>
<dbReference type="AlphaFoldDB" id="A9UYN9"/>
<dbReference type="Gene3D" id="3.40.50.300">
    <property type="entry name" value="P-loop containing nucleotide triphosphate hydrolases"/>
    <property type="match status" value="2"/>
</dbReference>
<dbReference type="PANTHER" id="PTHR10605:SF56">
    <property type="entry name" value="BIFUNCTIONAL HEPARAN SULFATE N-DEACETYLASE_N-SULFOTRANSFERASE"/>
    <property type="match status" value="1"/>
</dbReference>
<feature type="active site" description="For sulfotransferase activity" evidence="3">
    <location>
        <position position="861"/>
    </location>
</feature>
<proteinExistence type="predicted"/>
<organism evidence="6 7">
    <name type="scientific">Monosiga brevicollis</name>
    <name type="common">Choanoflagellate</name>
    <dbReference type="NCBI Taxonomy" id="81824"/>
    <lineage>
        <taxon>Eukaryota</taxon>
        <taxon>Choanoflagellata</taxon>
        <taxon>Craspedida</taxon>
        <taxon>Salpingoecidae</taxon>
        <taxon>Monosiga</taxon>
    </lineage>
</organism>
<accession>A9UYN9</accession>
<evidence type="ECO:0000256" key="4">
    <source>
        <dbReference type="PIRSR" id="PIRSR637359-2"/>
    </source>
</evidence>
<dbReference type="RefSeq" id="XP_001745665.1">
    <property type="nucleotide sequence ID" value="XM_001745613.1"/>
</dbReference>
<evidence type="ECO:0000256" key="2">
    <source>
        <dbReference type="ARBA" id="ARBA00023180"/>
    </source>
</evidence>
<keyword evidence="7" id="KW-1185">Reference proteome</keyword>
<keyword evidence="1" id="KW-0808">Transferase</keyword>
<dbReference type="KEGG" id="mbr:MONBRDRAFT_32303"/>
<dbReference type="EMBL" id="CH991550">
    <property type="protein sequence ID" value="EDQ89636.1"/>
    <property type="molecule type" value="Genomic_DNA"/>
</dbReference>
<keyword evidence="2" id="KW-0325">Glycoprotein</keyword>
<feature type="binding site" evidence="4">
    <location>
        <position position="957"/>
    </location>
    <ligand>
        <name>3'-phosphoadenylyl sulfate</name>
        <dbReference type="ChEBI" id="CHEBI:58339"/>
    </ligand>
</feature>
<dbReference type="eggNOG" id="KOG3704">
    <property type="taxonomic scope" value="Eukaryota"/>
</dbReference>
<dbReference type="InterPro" id="IPR027417">
    <property type="entry name" value="P-loop_NTPase"/>
</dbReference>
<feature type="domain" description="Sulfotransferase" evidence="5">
    <location>
        <begin position="854"/>
        <end position="987"/>
    </location>
</feature>
<dbReference type="GO" id="GO:0008146">
    <property type="term" value="F:sulfotransferase activity"/>
    <property type="evidence" value="ECO:0007669"/>
    <property type="project" value="InterPro"/>
</dbReference>
<dbReference type="SUPFAM" id="SSF52540">
    <property type="entry name" value="P-loop containing nucleoside triphosphate hydrolases"/>
    <property type="match status" value="2"/>
</dbReference>
<evidence type="ECO:0000313" key="6">
    <source>
        <dbReference type="EMBL" id="EDQ89636.1"/>
    </source>
</evidence>
<gene>
    <name evidence="6" type="ORF">MONBRDRAFT_32303</name>
</gene>
<protein>
    <recommendedName>
        <fullName evidence="5">Sulfotransferase domain-containing protein</fullName>
    </recommendedName>
</protein>
<dbReference type="PANTHER" id="PTHR10605">
    <property type="entry name" value="HEPARAN SULFATE SULFOTRANSFERASE"/>
    <property type="match status" value="1"/>
</dbReference>
<dbReference type="Proteomes" id="UP000001357">
    <property type="component" value="Unassembled WGS sequence"/>
</dbReference>
<dbReference type="Pfam" id="PF00685">
    <property type="entry name" value="Sulfotransfer_1"/>
    <property type="match status" value="1"/>
</dbReference>
<sequence length="1269" mass="141883">MSRINSATIMNNTVAITAAEQIMTFASLTSTDRDGQPRTASTVALAVLPKDCSGLLFTPMLTPHVLIFYLGPLFLPRLTLRIDPTERFLLSLGRAGNCVVWAIGVGALQKEDKPLSSVTPLWGIEHETFKNVLVACHIRPTNAQLPPLGCQDFACVYLRSIHAFEPILTTHPKCLHFHRMCISSNQRIIRHKDQPGYLGWGIVNQQGGVAFLYVNAATSLRRVDLSAPNAVETAVSVLLENPQTNIEAGGEIADIYTATGTPRDEPIVKASVQQQREDQCLVVAALTPKTMMVATFSIMQGMPCIAHAKPKVNPELLESAISVTSNRMLLAMRPLDGMIKCMAIELQSFTLSSKVFECADVTADSQIEVLAPSVFAIRTAMHKLLVVTCRRESADVFDIERSRVDLPAEVAEVAEWCDFAINQQHTHVMIRTTSDKPMHFLHLETDKPQDALARAVSTSVPHEVNNFDASHLTAVMNEFPPTTMEKYLGRLRQVVSQRRVNCKDLTDWRDNLALLCRIMRTVVELKDALCVAVNCFTYRIDLEVAAVPHDSLADAIRALNTDSLDLRDDDAKQLTYIAMRLLLSAELVLILAGQLSDAVASDEDAKAERINVCRWLLPLTGSFPRTIRLALTVAIAVLLQGAAAQESMALTADADAAAEAHLLPAQKKETEIKAEGFVSFLDDSSTIPASVNHEGSLLARFRSAPAYLLAREAYDLIGHMQELESHAEFVYGVRPKDARRLLAIGQTQLPGLLKIAGFDGEFLLDVSKNIVLTHLPKKGAYRSCARPMALNAPCFIKGEHNWLDVVCHYRLGPAQPQCCCYLGQELNDAGHLSLPELDEQAQDRQLKPFCLPTYLIIGAQKAGTTALAALLSLHPMINPMRVKEGHFFDRAWGNQQRANRYFKSFIQTEPAMTFKTLIGDSTPSYALSHRYAQRIRGALPHARLIMLLRNPVARAYSEYQMKLRRIEADLPFDNLTVWSEYVELLAGCLSRKSSLPSFPQFQTVFARRSTRWKDFDACLSPRLAKLGEAEFEAEELQAYRAPHESNTEIVAAMRASLLNLTLTCVRWAKLHTEVVLPLPRAFAEEISKVDASMYYDALACGRQPARCQQLQRRCGPSYNVSETCLRDPALAHFFSFNTTVHWPKGSHSDIQRDFIFRGLYEPQIRWYREEFPADQLLLLTDRQLREEQGASLQAIAHHLGLTAPSDWLATDSAAVNDRVSTLWERFVNTGWQLQSSYQPLDAELRQKLEAFFLPHNLRLFRYLDEELHW</sequence>
<dbReference type="InterPro" id="IPR037359">
    <property type="entry name" value="NST/OST"/>
</dbReference>
<feature type="binding site" evidence="4">
    <location>
        <position position="949"/>
    </location>
    <ligand>
        <name>3'-phosphoadenylyl sulfate</name>
        <dbReference type="ChEBI" id="CHEBI:58339"/>
    </ligand>
</feature>
<reference evidence="6 7" key="1">
    <citation type="journal article" date="2008" name="Nature">
        <title>The genome of the choanoflagellate Monosiga brevicollis and the origin of metazoans.</title>
        <authorList>
            <consortium name="JGI Sequencing"/>
            <person name="King N."/>
            <person name="Westbrook M.J."/>
            <person name="Young S.L."/>
            <person name="Kuo A."/>
            <person name="Abedin M."/>
            <person name="Chapman J."/>
            <person name="Fairclough S."/>
            <person name="Hellsten U."/>
            <person name="Isogai Y."/>
            <person name="Letunic I."/>
            <person name="Marr M."/>
            <person name="Pincus D."/>
            <person name="Putnam N."/>
            <person name="Rokas A."/>
            <person name="Wright K.J."/>
            <person name="Zuzow R."/>
            <person name="Dirks W."/>
            <person name="Good M."/>
            <person name="Goodstein D."/>
            <person name="Lemons D."/>
            <person name="Li W."/>
            <person name="Lyons J.B."/>
            <person name="Morris A."/>
            <person name="Nichols S."/>
            <person name="Richter D.J."/>
            <person name="Salamov A."/>
            <person name="Bork P."/>
            <person name="Lim W.A."/>
            <person name="Manning G."/>
            <person name="Miller W.T."/>
            <person name="McGinnis W."/>
            <person name="Shapiro H."/>
            <person name="Tjian R."/>
            <person name="Grigoriev I.V."/>
            <person name="Rokhsar D."/>
        </authorList>
    </citation>
    <scope>NUCLEOTIDE SEQUENCE [LARGE SCALE GENOMIC DNA]</scope>
    <source>
        <strain evidence="7">MX1 / ATCC 50154</strain>
    </source>
</reference>
<evidence type="ECO:0000256" key="1">
    <source>
        <dbReference type="ARBA" id="ARBA00022679"/>
    </source>
</evidence>
<dbReference type="GeneID" id="5890974"/>
<evidence type="ECO:0000259" key="5">
    <source>
        <dbReference type="Pfam" id="PF00685"/>
    </source>
</evidence>
<evidence type="ECO:0000256" key="3">
    <source>
        <dbReference type="PIRSR" id="PIRSR637359-1"/>
    </source>
</evidence>